<feature type="signal peptide" evidence="2">
    <location>
        <begin position="1"/>
        <end position="19"/>
    </location>
</feature>
<evidence type="ECO:0000256" key="2">
    <source>
        <dbReference type="SAM" id="SignalP"/>
    </source>
</evidence>
<accession>A0A9N8DG74</accession>
<gene>
    <name evidence="3" type="ORF">SEMRO_110_G054840.1</name>
</gene>
<dbReference type="Proteomes" id="UP001153069">
    <property type="component" value="Unassembled WGS sequence"/>
</dbReference>
<dbReference type="EMBL" id="CAICTM010000109">
    <property type="protein sequence ID" value="CAB9501486.1"/>
    <property type="molecule type" value="Genomic_DNA"/>
</dbReference>
<feature type="transmembrane region" description="Helical" evidence="1">
    <location>
        <begin position="254"/>
        <end position="272"/>
    </location>
</feature>
<keyword evidence="1" id="KW-0472">Membrane</keyword>
<keyword evidence="2" id="KW-0732">Signal</keyword>
<evidence type="ECO:0000313" key="3">
    <source>
        <dbReference type="EMBL" id="CAB9501486.1"/>
    </source>
</evidence>
<keyword evidence="4" id="KW-1185">Reference proteome</keyword>
<organism evidence="3 4">
    <name type="scientific">Seminavis robusta</name>
    <dbReference type="NCBI Taxonomy" id="568900"/>
    <lineage>
        <taxon>Eukaryota</taxon>
        <taxon>Sar</taxon>
        <taxon>Stramenopiles</taxon>
        <taxon>Ochrophyta</taxon>
        <taxon>Bacillariophyta</taxon>
        <taxon>Bacillariophyceae</taxon>
        <taxon>Bacillariophycidae</taxon>
        <taxon>Naviculales</taxon>
        <taxon>Naviculaceae</taxon>
        <taxon>Seminavis</taxon>
    </lineage>
</organism>
<feature type="transmembrane region" description="Helical" evidence="1">
    <location>
        <begin position="308"/>
        <end position="326"/>
    </location>
</feature>
<keyword evidence="1" id="KW-1133">Transmembrane helix</keyword>
<keyword evidence="1" id="KW-0812">Transmembrane</keyword>
<dbReference type="AlphaFoldDB" id="A0A9N8DG74"/>
<feature type="transmembrane region" description="Helical" evidence="1">
    <location>
        <begin position="284"/>
        <end position="302"/>
    </location>
</feature>
<reference evidence="3" key="1">
    <citation type="submission" date="2020-06" db="EMBL/GenBank/DDBJ databases">
        <authorList>
            <consortium name="Plant Systems Biology data submission"/>
        </authorList>
    </citation>
    <scope>NUCLEOTIDE SEQUENCE</scope>
    <source>
        <strain evidence="3">D6</strain>
    </source>
</reference>
<feature type="chain" id="PRO_5040315075" evidence="2">
    <location>
        <begin position="20"/>
        <end position="346"/>
    </location>
</feature>
<evidence type="ECO:0000256" key="1">
    <source>
        <dbReference type="SAM" id="Phobius"/>
    </source>
</evidence>
<sequence length="346" mass="37262">MKFILSLLLMLSSLGVALGGDKTPFENIEEAYLETELDGAATNIFADSSDIDARCFSEYLSIYYCLDALSTYDCVFWGTSGCSVYVDPAGETSCTWYGSANCEPYLRCCGENYSCRGEYEGFLRCVREKIFGCNGDVCAPNGGRIESIITPCFSATATVDVLGKGNVEMQDLSLVSKIGTVEKPGIYAPQTPGGRLLVSGALASAYPALQDTHAEELTLMGIATGLSHHDITHMGAAVPRVLCGGISSTFCTQYNANGMAYIFGIGYDYLMWATDSAKPVFVRLLLMAATVPIVLLCVTLEMTVGASMGPMVLLLAAFTGYYYCFYTKRGLSTVVKPIMNGEKKKD</sequence>
<comment type="caution">
    <text evidence="3">The sequence shown here is derived from an EMBL/GenBank/DDBJ whole genome shotgun (WGS) entry which is preliminary data.</text>
</comment>
<protein>
    <submittedName>
        <fullName evidence="3">Uncharacterized protein</fullName>
    </submittedName>
</protein>
<name>A0A9N8DG74_9STRA</name>
<proteinExistence type="predicted"/>
<evidence type="ECO:0000313" key="4">
    <source>
        <dbReference type="Proteomes" id="UP001153069"/>
    </source>
</evidence>